<reference evidence="1" key="1">
    <citation type="journal article" date="2012" name="Nature">
        <title>The oyster genome reveals stress adaptation and complexity of shell formation.</title>
        <authorList>
            <person name="Zhang G."/>
            <person name="Fang X."/>
            <person name="Guo X."/>
            <person name="Li L."/>
            <person name="Luo R."/>
            <person name="Xu F."/>
            <person name="Yang P."/>
            <person name="Zhang L."/>
            <person name="Wang X."/>
            <person name="Qi H."/>
            <person name="Xiong Z."/>
            <person name="Que H."/>
            <person name="Xie Y."/>
            <person name="Holland P.W."/>
            <person name="Paps J."/>
            <person name="Zhu Y."/>
            <person name="Wu F."/>
            <person name="Chen Y."/>
            <person name="Wang J."/>
            <person name="Peng C."/>
            <person name="Meng J."/>
            <person name="Yang L."/>
            <person name="Liu J."/>
            <person name="Wen B."/>
            <person name="Zhang N."/>
            <person name="Huang Z."/>
            <person name="Zhu Q."/>
            <person name="Feng Y."/>
            <person name="Mount A."/>
            <person name="Hedgecock D."/>
            <person name="Xu Z."/>
            <person name="Liu Y."/>
            <person name="Domazet-Loso T."/>
            <person name="Du Y."/>
            <person name="Sun X."/>
            <person name="Zhang S."/>
            <person name="Liu B."/>
            <person name="Cheng P."/>
            <person name="Jiang X."/>
            <person name="Li J."/>
            <person name="Fan D."/>
            <person name="Wang W."/>
            <person name="Fu W."/>
            <person name="Wang T."/>
            <person name="Wang B."/>
            <person name="Zhang J."/>
            <person name="Peng Z."/>
            <person name="Li Y."/>
            <person name="Li N."/>
            <person name="Wang J."/>
            <person name="Chen M."/>
            <person name="He Y."/>
            <person name="Tan F."/>
            <person name="Song X."/>
            <person name="Zheng Q."/>
            <person name="Huang R."/>
            <person name="Yang H."/>
            <person name="Du X."/>
            <person name="Chen L."/>
            <person name="Yang M."/>
            <person name="Gaffney P.M."/>
            <person name="Wang S."/>
            <person name="Luo L."/>
            <person name="She Z."/>
            <person name="Ming Y."/>
            <person name="Huang W."/>
            <person name="Zhang S."/>
            <person name="Huang B."/>
            <person name="Zhang Y."/>
            <person name="Qu T."/>
            <person name="Ni P."/>
            <person name="Miao G."/>
            <person name="Wang J."/>
            <person name="Wang Q."/>
            <person name="Steinberg C.E."/>
            <person name="Wang H."/>
            <person name="Li N."/>
            <person name="Qian L."/>
            <person name="Zhang G."/>
            <person name="Li Y."/>
            <person name="Yang H."/>
            <person name="Liu X."/>
            <person name="Wang J."/>
            <person name="Yin Y."/>
            <person name="Wang J."/>
        </authorList>
    </citation>
    <scope>NUCLEOTIDE SEQUENCE [LARGE SCALE GENOMIC DNA]</scope>
    <source>
        <strain evidence="1">05x7-T-G4-1.051#20</strain>
    </source>
</reference>
<evidence type="ECO:0000313" key="1">
    <source>
        <dbReference type="EMBL" id="EKC30797.1"/>
    </source>
</evidence>
<dbReference type="EMBL" id="JH816740">
    <property type="protein sequence ID" value="EKC30797.1"/>
    <property type="molecule type" value="Genomic_DNA"/>
</dbReference>
<name>K1Q2Y7_MAGGI</name>
<dbReference type="InParanoid" id="K1Q2Y7"/>
<organism evidence="1">
    <name type="scientific">Magallana gigas</name>
    <name type="common">Pacific oyster</name>
    <name type="synonym">Crassostrea gigas</name>
    <dbReference type="NCBI Taxonomy" id="29159"/>
    <lineage>
        <taxon>Eukaryota</taxon>
        <taxon>Metazoa</taxon>
        <taxon>Spiralia</taxon>
        <taxon>Lophotrochozoa</taxon>
        <taxon>Mollusca</taxon>
        <taxon>Bivalvia</taxon>
        <taxon>Autobranchia</taxon>
        <taxon>Pteriomorphia</taxon>
        <taxon>Ostreida</taxon>
        <taxon>Ostreoidea</taxon>
        <taxon>Ostreidae</taxon>
        <taxon>Magallana</taxon>
    </lineage>
</organism>
<protein>
    <submittedName>
        <fullName evidence="1">Uncharacterized protein</fullName>
    </submittedName>
</protein>
<gene>
    <name evidence="1" type="ORF">CGI_10021704</name>
</gene>
<sequence>MLAHFEGIGYLDRSGVPSPVSIVLTVLSLRNSAHLSKVTWFPSPIDCISTSEGIGNHGWIGSSE</sequence>
<dbReference type="AlphaFoldDB" id="K1Q2Y7"/>
<accession>K1Q2Y7</accession>
<proteinExistence type="predicted"/>
<dbReference type="HOGENOM" id="CLU_2869741_0_0_1"/>